<dbReference type="Pfam" id="PF13521">
    <property type="entry name" value="AAA_28"/>
    <property type="match status" value="1"/>
</dbReference>
<evidence type="ECO:0000313" key="3">
    <source>
        <dbReference type="Proteomes" id="UP000886657"/>
    </source>
</evidence>
<organism evidence="2 3">
    <name type="scientific">Candidatus Geothrix skivensis</name>
    <dbReference type="NCBI Taxonomy" id="2954439"/>
    <lineage>
        <taxon>Bacteria</taxon>
        <taxon>Pseudomonadati</taxon>
        <taxon>Acidobacteriota</taxon>
        <taxon>Holophagae</taxon>
        <taxon>Holophagales</taxon>
        <taxon>Holophagaceae</taxon>
        <taxon>Geothrix</taxon>
    </lineage>
</organism>
<evidence type="ECO:0000313" key="2">
    <source>
        <dbReference type="EMBL" id="MBK9798050.1"/>
    </source>
</evidence>
<dbReference type="InterPro" id="IPR038727">
    <property type="entry name" value="NadR/Ttd14_AAA_dom"/>
</dbReference>
<sequence>MKVAFIGTHGVGKTTLCYELAAALKREGVHVDIVKEVARLSPLPINQKTSLEAQTWIFLTQMAEEIRSGSQHDVLVCDRSVLDNYAYLMLACGRQLPIERFMHHWMKSYDLLFKVPFSGQLAADGVRDTDTFFAEAVDQLVDRLLAERSLPHERLEPGARPGWIERVKEVVLNHPKGQRRLI</sequence>
<dbReference type="Gene3D" id="3.40.50.300">
    <property type="entry name" value="P-loop containing nucleotide triphosphate hydrolases"/>
    <property type="match status" value="1"/>
</dbReference>
<dbReference type="Proteomes" id="UP000886657">
    <property type="component" value="Unassembled WGS sequence"/>
</dbReference>
<proteinExistence type="predicted"/>
<dbReference type="InterPro" id="IPR027417">
    <property type="entry name" value="P-loop_NTPase"/>
</dbReference>
<comment type="caution">
    <text evidence="2">The sequence shown here is derived from an EMBL/GenBank/DDBJ whole genome shotgun (WGS) entry which is preliminary data.</text>
</comment>
<accession>A0A9D7XN14</accession>
<dbReference type="EMBL" id="JADKIO010000013">
    <property type="protein sequence ID" value="MBK9798050.1"/>
    <property type="molecule type" value="Genomic_DNA"/>
</dbReference>
<keyword evidence="2" id="KW-0547">Nucleotide-binding</keyword>
<keyword evidence="2" id="KW-0067">ATP-binding</keyword>
<protein>
    <submittedName>
        <fullName evidence="2">ATP-binding protein</fullName>
    </submittedName>
</protein>
<dbReference type="SUPFAM" id="SSF52540">
    <property type="entry name" value="P-loop containing nucleoside triphosphate hydrolases"/>
    <property type="match status" value="1"/>
</dbReference>
<feature type="domain" description="NadR/Ttd14 AAA" evidence="1">
    <location>
        <begin position="2"/>
        <end position="153"/>
    </location>
</feature>
<gene>
    <name evidence="2" type="ORF">IPP58_16520</name>
</gene>
<dbReference type="GO" id="GO:0005524">
    <property type="term" value="F:ATP binding"/>
    <property type="evidence" value="ECO:0007669"/>
    <property type="project" value="UniProtKB-KW"/>
</dbReference>
<name>A0A9D7XN14_9BACT</name>
<evidence type="ECO:0000259" key="1">
    <source>
        <dbReference type="Pfam" id="PF13521"/>
    </source>
</evidence>
<reference evidence="2" key="1">
    <citation type="submission" date="2020-10" db="EMBL/GenBank/DDBJ databases">
        <title>Connecting structure to function with the recovery of over 1000 high-quality activated sludge metagenome-assembled genomes encoding full-length rRNA genes using long-read sequencing.</title>
        <authorList>
            <person name="Singleton C.M."/>
            <person name="Petriglieri F."/>
            <person name="Kristensen J.M."/>
            <person name="Kirkegaard R.H."/>
            <person name="Michaelsen T.Y."/>
            <person name="Andersen M.H."/>
            <person name="Karst S.M."/>
            <person name="Dueholm M.S."/>
            <person name="Nielsen P.H."/>
            <person name="Albertsen M."/>
        </authorList>
    </citation>
    <scope>NUCLEOTIDE SEQUENCE</scope>
    <source>
        <strain evidence="2">Skiv_18-Q3-R9-52_MAXAC.067</strain>
    </source>
</reference>
<dbReference type="AlphaFoldDB" id="A0A9D7XN14"/>